<name>A0A2S7Y5U6_BEABA</name>
<organism evidence="1 2">
    <name type="scientific">Beauveria bassiana</name>
    <name type="common">White muscardine disease fungus</name>
    <name type="synonym">Tritirachium shiotae</name>
    <dbReference type="NCBI Taxonomy" id="176275"/>
    <lineage>
        <taxon>Eukaryota</taxon>
        <taxon>Fungi</taxon>
        <taxon>Dikarya</taxon>
        <taxon>Ascomycota</taxon>
        <taxon>Pezizomycotina</taxon>
        <taxon>Sordariomycetes</taxon>
        <taxon>Hypocreomycetidae</taxon>
        <taxon>Hypocreales</taxon>
        <taxon>Cordycipitaceae</taxon>
        <taxon>Beauveria</taxon>
    </lineage>
</organism>
<protein>
    <submittedName>
        <fullName evidence="1">Uncharacterized protein</fullName>
    </submittedName>
</protein>
<dbReference type="AlphaFoldDB" id="A0A2S7Y5U6"/>
<accession>A0A2S7Y5U6</accession>
<dbReference type="EMBL" id="JRHA01000003">
    <property type="protein sequence ID" value="PQK11558.1"/>
    <property type="molecule type" value="Genomic_DNA"/>
</dbReference>
<evidence type="ECO:0000313" key="2">
    <source>
        <dbReference type="Proteomes" id="UP000237441"/>
    </source>
</evidence>
<comment type="caution">
    <text evidence="1">The sequence shown here is derived from an EMBL/GenBank/DDBJ whole genome shotgun (WGS) entry which is preliminary data.</text>
</comment>
<evidence type="ECO:0000313" key="1">
    <source>
        <dbReference type="EMBL" id="PQK11558.1"/>
    </source>
</evidence>
<reference evidence="1 2" key="1">
    <citation type="submission" date="2016-07" db="EMBL/GenBank/DDBJ databases">
        <title>Comparative genomics of the entomopathogenic fungus Beauveria bassiana.</title>
        <authorList>
            <person name="Valero Jimenez C.A."/>
            <person name="Zwaan B.J."/>
            <person name="Van Kan J.A."/>
            <person name="Takken W."/>
            <person name="Debets A.J."/>
            <person name="Schoustra S.E."/>
            <person name="Koenraadt C.J."/>
        </authorList>
    </citation>
    <scope>NUCLEOTIDE SEQUENCE [LARGE SCALE GENOMIC DNA]</scope>
    <source>
        <strain evidence="1 2">ARSEF 8028</strain>
    </source>
</reference>
<sequence>MRVGFKAPRLINRPVALRPEPKQLVIAMQMPAKLPDKPAVLLNRPLAQMQGRRSDGMFCGKKSFHKFI</sequence>
<dbReference type="Proteomes" id="UP000237441">
    <property type="component" value="Unassembled WGS sequence"/>
</dbReference>
<proteinExistence type="predicted"/>
<gene>
    <name evidence="1" type="ORF">BB8028_0003g01820</name>
</gene>